<organism evidence="1 2">
    <name type="scientific">Streptomyces xanthochromogenes</name>
    <dbReference type="NCBI Taxonomy" id="67384"/>
    <lineage>
        <taxon>Bacteria</taxon>
        <taxon>Bacillati</taxon>
        <taxon>Actinomycetota</taxon>
        <taxon>Actinomycetes</taxon>
        <taxon>Kitasatosporales</taxon>
        <taxon>Streptomycetaceae</taxon>
        <taxon>Streptomyces</taxon>
    </lineage>
</organism>
<evidence type="ECO:0000313" key="2">
    <source>
        <dbReference type="Proteomes" id="UP000600946"/>
    </source>
</evidence>
<sequence>MSTTEHGMTHDELMTLPVAIPLETANRALHLGRTTGYHLARTGRYPVRVLRHGRAYKVSRYDLHRHLGVAAEQPPATA</sequence>
<dbReference type="GeneID" id="96290156"/>
<keyword evidence="2" id="KW-1185">Reference proteome</keyword>
<accession>A0ABQ2ZZU5</accession>
<reference evidence="2" key="1">
    <citation type="journal article" date="2019" name="Int. J. Syst. Evol. Microbiol.">
        <title>The Global Catalogue of Microorganisms (GCM) 10K type strain sequencing project: providing services to taxonomists for standard genome sequencing and annotation.</title>
        <authorList>
            <consortium name="The Broad Institute Genomics Platform"/>
            <consortium name="The Broad Institute Genome Sequencing Center for Infectious Disease"/>
            <person name="Wu L."/>
            <person name="Ma J."/>
        </authorList>
    </citation>
    <scope>NUCLEOTIDE SEQUENCE [LARGE SCALE GENOMIC DNA]</scope>
    <source>
        <strain evidence="2">JCM 4594</strain>
    </source>
</reference>
<dbReference type="EMBL" id="BMUU01000003">
    <property type="protein sequence ID" value="GGY27757.1"/>
    <property type="molecule type" value="Genomic_DNA"/>
</dbReference>
<gene>
    <name evidence="1" type="ORF">GCM10010326_21650</name>
</gene>
<name>A0ABQ2ZZU5_9ACTN</name>
<comment type="caution">
    <text evidence="1">The sequence shown here is derived from an EMBL/GenBank/DDBJ whole genome shotgun (WGS) entry which is preliminary data.</text>
</comment>
<dbReference type="RefSeq" id="WP_190026887.1">
    <property type="nucleotide sequence ID" value="NZ_BMUU01000003.1"/>
</dbReference>
<proteinExistence type="predicted"/>
<protein>
    <recommendedName>
        <fullName evidence="3">Helix-turn-helix domain-containing protein</fullName>
    </recommendedName>
</protein>
<dbReference type="Proteomes" id="UP000600946">
    <property type="component" value="Unassembled WGS sequence"/>
</dbReference>
<evidence type="ECO:0008006" key="3">
    <source>
        <dbReference type="Google" id="ProtNLM"/>
    </source>
</evidence>
<evidence type="ECO:0000313" key="1">
    <source>
        <dbReference type="EMBL" id="GGY27757.1"/>
    </source>
</evidence>